<protein>
    <submittedName>
        <fullName evidence="1">Uncharacterized protein</fullName>
    </submittedName>
</protein>
<evidence type="ECO:0000313" key="1">
    <source>
        <dbReference type="EMBL" id="CAE7225006.1"/>
    </source>
</evidence>
<accession>A0A812KDF0</accession>
<dbReference type="Proteomes" id="UP000604046">
    <property type="component" value="Unassembled WGS sequence"/>
</dbReference>
<organism evidence="1 2">
    <name type="scientific">Symbiodinium natans</name>
    <dbReference type="NCBI Taxonomy" id="878477"/>
    <lineage>
        <taxon>Eukaryota</taxon>
        <taxon>Sar</taxon>
        <taxon>Alveolata</taxon>
        <taxon>Dinophyceae</taxon>
        <taxon>Suessiales</taxon>
        <taxon>Symbiodiniaceae</taxon>
        <taxon>Symbiodinium</taxon>
    </lineage>
</organism>
<proteinExistence type="predicted"/>
<comment type="caution">
    <text evidence="1">The sequence shown here is derived from an EMBL/GenBank/DDBJ whole genome shotgun (WGS) entry which is preliminary data.</text>
</comment>
<name>A0A812KDF0_9DINO</name>
<keyword evidence="2" id="KW-1185">Reference proteome</keyword>
<gene>
    <name evidence="1" type="ORF">SNAT2548_LOCUS8632</name>
</gene>
<sequence length="147" mass="17085">MMEVLAWLPAREILNGRSILRNFVDSKALVQHLWVTADVAQPLELVRPASENALERRSCLHILDRLSSVFFRDEPWLMVELALDNALMMSRGDFFDFATYYQAGGATVRLDHAFVGLVARIFYPELLLLLRNYAEPVRQRVSGWRYW</sequence>
<reference evidence="1" key="1">
    <citation type="submission" date="2021-02" db="EMBL/GenBank/DDBJ databases">
        <authorList>
            <person name="Dougan E. K."/>
            <person name="Rhodes N."/>
            <person name="Thang M."/>
            <person name="Chan C."/>
        </authorList>
    </citation>
    <scope>NUCLEOTIDE SEQUENCE</scope>
</reference>
<evidence type="ECO:0000313" key="2">
    <source>
        <dbReference type="Proteomes" id="UP000604046"/>
    </source>
</evidence>
<dbReference type="AlphaFoldDB" id="A0A812KDF0"/>
<dbReference type="EMBL" id="CAJNDS010000646">
    <property type="protein sequence ID" value="CAE7225006.1"/>
    <property type="molecule type" value="Genomic_DNA"/>
</dbReference>